<evidence type="ECO:0000313" key="3">
    <source>
        <dbReference type="Proteomes" id="UP001314796"/>
    </source>
</evidence>
<sequence length="71" mass="7705">MKKSTFFDLIFSLMIGAIGVYLTILISINTGHLIHGDEEVYGVFLVAISILIGVVIGCSSLIYLRLSSLSK</sequence>
<keyword evidence="1" id="KW-0472">Membrane</keyword>
<proteinExistence type="predicted"/>
<accession>A0ABS2NT13</accession>
<feature type="transmembrane region" description="Helical" evidence="1">
    <location>
        <begin position="7"/>
        <end position="28"/>
    </location>
</feature>
<gene>
    <name evidence="2" type="ORF">JOC73_002663</name>
</gene>
<name>A0ABS2NT13_9FIRM</name>
<dbReference type="Proteomes" id="UP001314796">
    <property type="component" value="Unassembled WGS sequence"/>
</dbReference>
<keyword evidence="1" id="KW-1133">Transmembrane helix</keyword>
<keyword evidence="1" id="KW-0812">Transmembrane</keyword>
<dbReference type="EMBL" id="JAFBEE010000024">
    <property type="protein sequence ID" value="MBM7616087.1"/>
    <property type="molecule type" value="Genomic_DNA"/>
</dbReference>
<comment type="caution">
    <text evidence="2">The sequence shown here is derived from an EMBL/GenBank/DDBJ whole genome shotgun (WGS) entry which is preliminary data.</text>
</comment>
<organism evidence="2 3">
    <name type="scientific">Alkaliphilus hydrothermalis</name>
    <dbReference type="NCBI Taxonomy" id="1482730"/>
    <lineage>
        <taxon>Bacteria</taxon>
        <taxon>Bacillati</taxon>
        <taxon>Bacillota</taxon>
        <taxon>Clostridia</taxon>
        <taxon>Peptostreptococcales</taxon>
        <taxon>Natronincolaceae</taxon>
        <taxon>Alkaliphilus</taxon>
    </lineage>
</organism>
<protein>
    <submittedName>
        <fullName evidence="2">Uncharacterized protein</fullName>
    </submittedName>
</protein>
<evidence type="ECO:0000313" key="2">
    <source>
        <dbReference type="EMBL" id="MBM7616087.1"/>
    </source>
</evidence>
<keyword evidence="3" id="KW-1185">Reference proteome</keyword>
<reference evidence="2 3" key="1">
    <citation type="submission" date="2021-01" db="EMBL/GenBank/DDBJ databases">
        <title>Genomic Encyclopedia of Type Strains, Phase IV (KMG-IV): sequencing the most valuable type-strain genomes for metagenomic binning, comparative biology and taxonomic classification.</title>
        <authorList>
            <person name="Goeker M."/>
        </authorList>
    </citation>
    <scope>NUCLEOTIDE SEQUENCE [LARGE SCALE GENOMIC DNA]</scope>
    <source>
        <strain evidence="2 3">DSM 25890</strain>
    </source>
</reference>
<feature type="transmembrane region" description="Helical" evidence="1">
    <location>
        <begin position="40"/>
        <end position="64"/>
    </location>
</feature>
<dbReference type="RefSeq" id="WP_204403971.1">
    <property type="nucleotide sequence ID" value="NZ_JAFBEE010000024.1"/>
</dbReference>
<evidence type="ECO:0000256" key="1">
    <source>
        <dbReference type="SAM" id="Phobius"/>
    </source>
</evidence>